<accession>A0A0M4MTY5</accession>
<dbReference type="GO" id="GO:0019073">
    <property type="term" value="P:viral DNA genome packaging"/>
    <property type="evidence" value="ECO:0007669"/>
    <property type="project" value="InterPro"/>
</dbReference>
<evidence type="ECO:0000256" key="1">
    <source>
        <dbReference type="ARBA" id="ARBA00008192"/>
    </source>
</evidence>
<sequence>MPPKSKSQLIAQKRSEKQQRLQETWEEEEASDSWDSQAEEEDEEWEESLSENEAEEVEAPAEEKTSSADGKPSRSGRGPATPSPPPAVPPPLPPKPRRRWDTTGSPVALTGKTFASKPQRQRRSYCSWRAYKSDIAACLLHCGGNISFTRRYLLYHHKVAIPRNILHYYRHLYSPFEALPGENH</sequence>
<evidence type="ECO:0000313" key="6">
    <source>
        <dbReference type="Proteomes" id="UP000161385"/>
    </source>
</evidence>
<evidence type="ECO:0000256" key="2">
    <source>
        <dbReference type="ARBA" id="ARBA00022612"/>
    </source>
</evidence>
<dbReference type="EMBL" id="KP329564">
    <property type="protein sequence ID" value="ALE30402.1"/>
    <property type="molecule type" value="Genomic_DNA"/>
</dbReference>
<dbReference type="KEGG" id="vg:26100680"/>
<dbReference type="Proteomes" id="UP000161385">
    <property type="component" value="Segment"/>
</dbReference>
<dbReference type="GeneID" id="26100680"/>
<dbReference type="OrthoDB" id="19848at10239"/>
<keyword evidence="2" id="KW-1188">Viral release from host cell</keyword>
<organism evidence="5 6">
    <name type="scientific">Simian adenovirus 16</name>
    <dbReference type="NCBI Taxonomy" id="1715778"/>
    <lineage>
        <taxon>Viruses</taxon>
        <taxon>Varidnaviria</taxon>
        <taxon>Bamfordvirae</taxon>
        <taxon>Preplasmiviricota</taxon>
        <taxon>Polisuviricotina</taxon>
        <taxon>Pharingeaviricetes</taxon>
        <taxon>Rowavirales</taxon>
        <taxon>Adenoviridae</taxon>
        <taxon>Mastadenovirus</taxon>
        <taxon>Mastadenovirus alienum</taxon>
        <taxon>Simian mastadenovirus E</taxon>
    </lineage>
</organism>
<comment type="similarity">
    <text evidence="1">Belongs to the adenoviridae splicing factor family.</text>
</comment>
<evidence type="ECO:0000256" key="3">
    <source>
        <dbReference type="ARBA" id="ARBA00023219"/>
    </source>
</evidence>
<dbReference type="InterPro" id="IPR021304">
    <property type="entry name" value="Adeno_L4-33K/L4-22K"/>
</dbReference>
<evidence type="ECO:0000313" key="5">
    <source>
        <dbReference type="EMBL" id="ALE30402.1"/>
    </source>
</evidence>
<feature type="compositionally biased region" description="Pro residues" evidence="4">
    <location>
        <begin position="81"/>
        <end position="94"/>
    </location>
</feature>
<protein>
    <submittedName>
        <fullName evidence="5">22K</fullName>
    </submittedName>
</protein>
<keyword evidence="3" id="KW-0231">Viral genome packaging</keyword>
<feature type="region of interest" description="Disordered" evidence="4">
    <location>
        <begin position="1"/>
        <end position="116"/>
    </location>
</feature>
<name>A0A0M4MTY5_9ADEN</name>
<keyword evidence="6" id="KW-1185">Reference proteome</keyword>
<reference evidence="5 6" key="1">
    <citation type="journal article" date="2015" name="Arch. Virol.">
        <title>Taxonomy proposal for Old World monkey adenoviruses: characterisation of several non-human, non-ape primate adenovirus lineages.</title>
        <authorList>
            <person name="Panto L."/>
            <person name="Podgorski I.I."/>
            <person name="Janoska M."/>
            <person name="Marko O."/>
            <person name="Harrach B."/>
        </authorList>
    </citation>
    <scope>NUCLEOTIDE SEQUENCE [LARGE SCALE GENOMIC DNA]</scope>
    <source>
        <strain evidence="5">C-8</strain>
    </source>
</reference>
<feature type="compositionally biased region" description="Polar residues" evidence="4">
    <location>
        <begin position="1"/>
        <end position="10"/>
    </location>
</feature>
<evidence type="ECO:0000256" key="4">
    <source>
        <dbReference type="SAM" id="MobiDB-lite"/>
    </source>
</evidence>
<dbReference type="Pfam" id="PF11081">
    <property type="entry name" value="Adeno_L433K_22K"/>
    <property type="match status" value="1"/>
</dbReference>
<feature type="compositionally biased region" description="Acidic residues" evidence="4">
    <location>
        <begin position="24"/>
        <end position="60"/>
    </location>
</feature>
<dbReference type="RefSeq" id="YP_009174160.1">
    <property type="nucleotide sequence ID" value="NC_028105.1"/>
</dbReference>
<proteinExistence type="inferred from homology"/>